<reference evidence="1" key="1">
    <citation type="submission" date="2022-08" db="EMBL/GenBank/DDBJ databases">
        <authorList>
            <person name="Dale J.L."/>
        </authorList>
    </citation>
    <scope>NUCLEOTIDE SEQUENCE</scope>
    <source>
        <strain evidence="1">2022EL-00758</strain>
    </source>
</reference>
<dbReference type="NCBIfam" id="NF033419">
    <property type="entry name" value="T6SS_TagK_dom"/>
    <property type="match status" value="1"/>
</dbReference>
<proteinExistence type="predicted"/>
<dbReference type="AlphaFoldDB" id="A0A9Q4CPY8"/>
<evidence type="ECO:0000313" key="2">
    <source>
        <dbReference type="Proteomes" id="UP001076655"/>
    </source>
</evidence>
<evidence type="ECO:0000313" key="1">
    <source>
        <dbReference type="EMBL" id="MCY0789451.1"/>
    </source>
</evidence>
<dbReference type="EMBL" id="JAPNMI010000003">
    <property type="protein sequence ID" value="MCY0789451.1"/>
    <property type="molecule type" value="Genomic_DNA"/>
</dbReference>
<gene>
    <name evidence="1" type="ORF">N0392_07090</name>
</gene>
<accession>A0A9Q4CPY8</accession>
<dbReference type="OrthoDB" id="6516812at2"/>
<comment type="caution">
    <text evidence="1">The sequence shown here is derived from an EMBL/GenBank/DDBJ whole genome shotgun (WGS) entry which is preliminary data.</text>
</comment>
<dbReference type="Proteomes" id="UP001076655">
    <property type="component" value="Unassembled WGS sequence"/>
</dbReference>
<organism evidence="1 2">
    <name type="scientific">Morganella morganii</name>
    <name type="common">Proteus morganii</name>
    <dbReference type="NCBI Taxonomy" id="582"/>
    <lineage>
        <taxon>Bacteria</taxon>
        <taxon>Pseudomonadati</taxon>
        <taxon>Pseudomonadota</taxon>
        <taxon>Gammaproteobacteria</taxon>
        <taxon>Enterobacterales</taxon>
        <taxon>Morganellaceae</taxon>
        <taxon>Morganella</taxon>
    </lineage>
</organism>
<dbReference type="InterPro" id="IPR047914">
    <property type="entry name" value="TagK-like_C"/>
</dbReference>
<sequence>MLLHFNWPTRKGSVKLTEQNTIDNPVAINAFTADVALNSGKEQDTDVLFYYTNTGPVLQNTCRDLVCFVNKQQVAFGSKIRLIYGSAVQIGHFSLSFVAAENNQSASVIEALTELTPVKIDFMNIEINEILPQGAGFISIEYAAEAYRKSGDELKKLEVEYKKFLLWGEIDSPQAETYTAAEEAKLSAADDDGSFDSLCEQIKDLNLTECIFETSAFMERVWRELSTMEEVDLTQDEHEDYDILRMLAPDGIIPYAKDSVSSLVSKELYKLGLDSRL</sequence>
<protein>
    <submittedName>
        <fullName evidence="1">TagK domain-containing protein</fullName>
    </submittedName>
</protein>
<name>A0A9Q4CPY8_MORMO</name>
<dbReference type="RefSeq" id="WP_046894595.1">
    <property type="nucleotide sequence ID" value="NZ_BRRE01000004.1"/>
</dbReference>